<evidence type="ECO:0000313" key="2">
    <source>
        <dbReference type="Proteomes" id="UP000068167"/>
    </source>
</evidence>
<protein>
    <submittedName>
        <fullName evidence="1">Uncharacterized protein</fullName>
    </submittedName>
</protein>
<proteinExistence type="predicted"/>
<accession>A0A0K1RY56</accession>
<evidence type="ECO:0000313" key="1">
    <source>
        <dbReference type="EMBL" id="AKV66703.1"/>
    </source>
</evidence>
<name>A0A0K1RY56_9CHRO</name>
<sequence length="47" mass="5214">MANAIEKKTKRETIPRLVKLGLTPEQIAEALDLLVPEVKKIIASQSE</sequence>
<gene>
    <name evidence="1" type="ORF">VL20_1545</name>
</gene>
<dbReference type="RefSeq" id="WP_158499319.1">
    <property type="nucleotide sequence ID" value="NZ_CP011339.1"/>
</dbReference>
<reference evidence="1 2" key="1">
    <citation type="journal article" date="2016" name="Stand. Genomic Sci.">
        <title>Complete genome sequence and genomic characterization of Microcystis panniformis FACHB 1757 by third-generation sequencing.</title>
        <authorList>
            <person name="Zhang J.Y."/>
            <person name="Guan R."/>
            <person name="Zhang H.J."/>
            <person name="Li H."/>
            <person name="Xiao P."/>
            <person name="Yu G.L."/>
            <person name="Du L."/>
            <person name="Cao D.M."/>
            <person name="Zhu B.C."/>
            <person name="Li R.H."/>
            <person name="Lu Z.H."/>
        </authorList>
    </citation>
    <scope>NUCLEOTIDE SEQUENCE [LARGE SCALE GENOMIC DNA]</scope>
    <source>
        <strain evidence="1 2">FACHB-1757</strain>
    </source>
</reference>
<dbReference type="Proteomes" id="UP000068167">
    <property type="component" value="Chromosome"/>
</dbReference>
<keyword evidence="2" id="KW-1185">Reference proteome</keyword>
<dbReference type="EMBL" id="CP011339">
    <property type="protein sequence ID" value="AKV66703.1"/>
    <property type="molecule type" value="Genomic_DNA"/>
</dbReference>
<dbReference type="AlphaFoldDB" id="A0A0K1RY56"/>
<dbReference type="PATRIC" id="fig|1638788.3.peg.1545"/>
<dbReference type="KEGG" id="mpk:VL20_1545"/>
<organism evidence="1 2">
    <name type="scientific">Microcystis panniformis FACHB-1757</name>
    <dbReference type="NCBI Taxonomy" id="1638788"/>
    <lineage>
        <taxon>Bacteria</taxon>
        <taxon>Bacillati</taxon>
        <taxon>Cyanobacteriota</taxon>
        <taxon>Cyanophyceae</taxon>
        <taxon>Oscillatoriophycideae</taxon>
        <taxon>Chroococcales</taxon>
        <taxon>Microcystaceae</taxon>
        <taxon>Microcystis</taxon>
    </lineage>
</organism>